<gene>
    <name evidence="12" type="ORF">UFOPK1572_00732</name>
</gene>
<evidence type="ECO:0000256" key="7">
    <source>
        <dbReference type="ARBA" id="ARBA00023065"/>
    </source>
</evidence>
<feature type="domain" description="ACT" evidence="11">
    <location>
        <begin position="726"/>
        <end position="804"/>
    </location>
</feature>
<name>A0A6J6D6P1_9ZZZZ</name>
<evidence type="ECO:0000313" key="12">
    <source>
        <dbReference type="EMBL" id="CAB4559610.1"/>
    </source>
</evidence>
<evidence type="ECO:0000256" key="8">
    <source>
        <dbReference type="ARBA" id="ARBA00023136"/>
    </source>
</evidence>
<feature type="transmembrane region" description="Helical" evidence="10">
    <location>
        <begin position="306"/>
        <end position="324"/>
    </location>
</feature>
<keyword evidence="7" id="KW-0406">Ion transport</keyword>
<keyword evidence="9" id="KW-0739">Sodium transport</keyword>
<dbReference type="GO" id="GO:0016020">
    <property type="term" value="C:membrane"/>
    <property type="evidence" value="ECO:0007669"/>
    <property type="project" value="UniProtKB-SubCell"/>
</dbReference>
<comment type="subcellular location">
    <subcellularLocation>
        <location evidence="1">Membrane</location>
        <topology evidence="1">Multi-pass membrane protein</topology>
    </subcellularLocation>
</comment>
<dbReference type="Pfam" id="PF00999">
    <property type="entry name" value="Na_H_Exchanger"/>
    <property type="match status" value="1"/>
</dbReference>
<feature type="transmembrane region" description="Helical" evidence="10">
    <location>
        <begin position="126"/>
        <end position="147"/>
    </location>
</feature>
<evidence type="ECO:0000256" key="9">
    <source>
        <dbReference type="ARBA" id="ARBA00023201"/>
    </source>
</evidence>
<feature type="transmembrane region" description="Helical" evidence="10">
    <location>
        <begin position="159"/>
        <end position="179"/>
    </location>
</feature>
<feature type="transmembrane region" description="Helical" evidence="10">
    <location>
        <begin position="6"/>
        <end position="28"/>
    </location>
</feature>
<dbReference type="CDD" id="cd04900">
    <property type="entry name" value="ACT_UUR-like_1"/>
    <property type="match status" value="1"/>
</dbReference>
<evidence type="ECO:0000256" key="3">
    <source>
        <dbReference type="ARBA" id="ARBA00022449"/>
    </source>
</evidence>
<feature type="transmembrane region" description="Helical" evidence="10">
    <location>
        <begin position="225"/>
        <end position="242"/>
    </location>
</feature>
<organism evidence="12">
    <name type="scientific">freshwater metagenome</name>
    <dbReference type="NCBI Taxonomy" id="449393"/>
    <lineage>
        <taxon>unclassified sequences</taxon>
        <taxon>metagenomes</taxon>
        <taxon>ecological metagenomes</taxon>
    </lineage>
</organism>
<keyword evidence="2" id="KW-0813">Transport</keyword>
<evidence type="ECO:0000259" key="11">
    <source>
        <dbReference type="PROSITE" id="PS51671"/>
    </source>
</evidence>
<dbReference type="PANTHER" id="PTHR43562:SF3">
    <property type="entry name" value="SODIUM ION_PROTON EXCHANGER (EUROFUNG)"/>
    <property type="match status" value="1"/>
</dbReference>
<dbReference type="Gene3D" id="1.20.1530.20">
    <property type="match status" value="1"/>
</dbReference>
<evidence type="ECO:0000256" key="2">
    <source>
        <dbReference type="ARBA" id="ARBA00022448"/>
    </source>
</evidence>
<dbReference type="InterPro" id="IPR002912">
    <property type="entry name" value="ACT_dom"/>
</dbReference>
<dbReference type="InterPro" id="IPR006153">
    <property type="entry name" value="Cation/H_exchanger_TM"/>
</dbReference>
<proteinExistence type="predicted"/>
<dbReference type="SUPFAM" id="SSF55021">
    <property type="entry name" value="ACT-like"/>
    <property type="match status" value="2"/>
</dbReference>
<feature type="domain" description="ACT" evidence="11">
    <location>
        <begin position="822"/>
        <end position="890"/>
    </location>
</feature>
<evidence type="ECO:0000256" key="4">
    <source>
        <dbReference type="ARBA" id="ARBA00022692"/>
    </source>
</evidence>
<dbReference type="AlphaFoldDB" id="A0A6J6D6P1"/>
<feature type="transmembrane region" description="Helical" evidence="10">
    <location>
        <begin position="191"/>
        <end position="213"/>
    </location>
</feature>
<dbReference type="InterPro" id="IPR045865">
    <property type="entry name" value="ACT-like_dom_sf"/>
</dbReference>
<protein>
    <submittedName>
        <fullName evidence="12">Unannotated protein</fullName>
    </submittedName>
</protein>
<evidence type="ECO:0000256" key="6">
    <source>
        <dbReference type="ARBA" id="ARBA00023053"/>
    </source>
</evidence>
<keyword evidence="3" id="KW-0050">Antiport</keyword>
<dbReference type="PROSITE" id="PS51671">
    <property type="entry name" value="ACT"/>
    <property type="match status" value="2"/>
</dbReference>
<feature type="transmembrane region" description="Helical" evidence="10">
    <location>
        <begin position="40"/>
        <end position="60"/>
    </location>
</feature>
<dbReference type="CDD" id="cd04873">
    <property type="entry name" value="ACT_UUR-ACR-like"/>
    <property type="match status" value="1"/>
</dbReference>
<evidence type="ECO:0000256" key="1">
    <source>
        <dbReference type="ARBA" id="ARBA00004141"/>
    </source>
</evidence>
<reference evidence="12" key="1">
    <citation type="submission" date="2020-05" db="EMBL/GenBank/DDBJ databases">
        <authorList>
            <person name="Chiriac C."/>
            <person name="Salcher M."/>
            <person name="Ghai R."/>
            <person name="Kavagutti S V."/>
        </authorList>
    </citation>
    <scope>NUCLEOTIDE SEQUENCE</scope>
</reference>
<feature type="transmembrane region" description="Helical" evidence="10">
    <location>
        <begin position="277"/>
        <end position="294"/>
    </location>
</feature>
<keyword evidence="5 10" id="KW-1133">Transmembrane helix</keyword>
<keyword evidence="6" id="KW-0915">Sodium</keyword>
<evidence type="ECO:0000256" key="10">
    <source>
        <dbReference type="SAM" id="Phobius"/>
    </source>
</evidence>
<dbReference type="PANTHER" id="PTHR43562">
    <property type="entry name" value="NAPA-TYPE SODIUM/HYDROGEN ANTIPORTER"/>
    <property type="match status" value="1"/>
</dbReference>
<dbReference type="GO" id="GO:0006814">
    <property type="term" value="P:sodium ion transport"/>
    <property type="evidence" value="ECO:0007669"/>
    <property type="project" value="UniProtKB-KW"/>
</dbReference>
<dbReference type="EMBL" id="CAEZTC010000078">
    <property type="protein sequence ID" value="CAB4559610.1"/>
    <property type="molecule type" value="Genomic_DNA"/>
</dbReference>
<evidence type="ECO:0000256" key="5">
    <source>
        <dbReference type="ARBA" id="ARBA00022989"/>
    </source>
</evidence>
<dbReference type="Pfam" id="PF01842">
    <property type="entry name" value="ACT"/>
    <property type="match status" value="1"/>
</dbReference>
<feature type="transmembrane region" description="Helical" evidence="10">
    <location>
        <begin position="66"/>
        <end position="84"/>
    </location>
</feature>
<dbReference type="GO" id="GO:1902600">
    <property type="term" value="P:proton transmembrane transport"/>
    <property type="evidence" value="ECO:0007669"/>
    <property type="project" value="InterPro"/>
</dbReference>
<feature type="transmembrane region" description="Helical" evidence="10">
    <location>
        <begin position="96"/>
        <end position="120"/>
    </location>
</feature>
<keyword evidence="4 10" id="KW-0812">Transmembrane</keyword>
<feature type="transmembrane region" description="Helical" evidence="10">
    <location>
        <begin position="366"/>
        <end position="385"/>
    </location>
</feature>
<sequence>MISALLAAGGSLDYGAIFLDLALILIIAKAAAEVSERIGVPAVIGEIVAGIMIGPSLLGLVEPSDAIRVLAEVGVIILLAEVGLEMDLDELRKVGRASILVAIIGVAVPMSSGFFAGSILGESVNASLFLGAALAATSVGITARVFGDLKALSSTEARIVLGAAVADDVIGLVILTIVTRIVEQGSVDVGGLLSTIGLATGFLLVAGAIGILFVPRLLAAIGTRALSPVTIGVIAAGITFGFSAAASTANLAPIIGAFVAGAALGRSSYHDRIARDFAAIGAVFIPVFFMLIGMDTDVTKFFDLRVLGIAAILAAIAIGGKMVAAVGAGGAKADKLLIGMGMVPRGEVGLIFATIGVSVGVFNDDLYAVVLLVVLVTTVSAPPLLRWRINQLADKITTSEDSVDVVEPVGGWIVVIKDEVRLQGNPPGELTLSLALEAALRSAHAVPAESLNQWLHAHRNEPVSWNHETTEQLIEVLFRGTPRSWRLLDATGIIERALPEVAQAISQRRGSTLELDPLHHIEMPTVEKIRNRISASTVEESALLLAAFVSDFSDTQSVISVVDRLELPNEIPSQVRSLVYASRLLRSVAAVEPFVSDPRTTAQLASYLGTPELVEKCRLLTEARGDFNEHQYAEMINVITGVQQLLAHPELIEGMHQSLENVRRSEALELAGSLAAKDRIENTATQHLLAYEPATLARHASLVEPVPSQGKVRVDVSATSANDMWIIDIATRDQRGLLARLCAALVDEGLEITSAAIATWADGAVLDTFTVRCPIKPDADKIARAAEKRLETKLSRLSLPATTSTSHLKLTLDNNSNPWNSIVVATGVDQPGVLQAIATAFAQARIEVHHARINTDGSAITDRFEVTTNKGRKITPQMLDKVSRALSQHD</sequence>
<dbReference type="GO" id="GO:0015297">
    <property type="term" value="F:antiporter activity"/>
    <property type="evidence" value="ECO:0007669"/>
    <property type="project" value="UniProtKB-KW"/>
</dbReference>
<feature type="transmembrane region" description="Helical" evidence="10">
    <location>
        <begin position="248"/>
        <end position="265"/>
    </location>
</feature>
<accession>A0A6J6D6P1</accession>
<dbReference type="InterPro" id="IPR038770">
    <property type="entry name" value="Na+/solute_symporter_sf"/>
</dbReference>
<keyword evidence="8 10" id="KW-0472">Membrane</keyword>